<dbReference type="OrthoDB" id="10267976at2759"/>
<dbReference type="SUPFAM" id="SSF103378">
    <property type="entry name" value="2-methylcitrate dehydratase PrpD"/>
    <property type="match status" value="1"/>
</dbReference>
<evidence type="ECO:0000313" key="2">
    <source>
        <dbReference type="EMBL" id="EKJ77005.1"/>
    </source>
</evidence>
<proteinExistence type="predicted"/>
<dbReference type="PANTHER" id="PTHR16943">
    <property type="entry name" value="2-METHYLCITRATE DEHYDRATASE-RELATED"/>
    <property type="match status" value="1"/>
</dbReference>
<accession>K3W244</accession>
<dbReference type="Proteomes" id="UP000007978">
    <property type="component" value="Chromosome 3"/>
</dbReference>
<feature type="domain" description="MmgE/PrpD C-terminal" evidence="1">
    <location>
        <begin position="67"/>
        <end position="238"/>
    </location>
</feature>
<evidence type="ECO:0000259" key="1">
    <source>
        <dbReference type="Pfam" id="PF19305"/>
    </source>
</evidence>
<dbReference type="AlphaFoldDB" id="K3W244"/>
<protein>
    <recommendedName>
        <fullName evidence="1">MmgE/PrpD C-terminal domain-containing protein</fullName>
    </recommendedName>
</protein>
<organism evidence="2 3">
    <name type="scientific">Fusarium pseudograminearum (strain CS3096)</name>
    <name type="common">Wheat and barley crown-rot fungus</name>
    <dbReference type="NCBI Taxonomy" id="1028729"/>
    <lineage>
        <taxon>Eukaryota</taxon>
        <taxon>Fungi</taxon>
        <taxon>Dikarya</taxon>
        <taxon>Ascomycota</taxon>
        <taxon>Pezizomycotina</taxon>
        <taxon>Sordariomycetes</taxon>
        <taxon>Hypocreomycetidae</taxon>
        <taxon>Hypocreales</taxon>
        <taxon>Nectriaceae</taxon>
        <taxon>Fusarium</taxon>
    </lineage>
</organism>
<dbReference type="EMBL" id="AFNW01000064">
    <property type="protein sequence ID" value="EKJ77005.1"/>
    <property type="molecule type" value="Genomic_DNA"/>
</dbReference>
<dbReference type="HOGENOM" id="CLU_1069751_0_0_1"/>
<reference evidence="2 3" key="1">
    <citation type="journal article" date="2012" name="PLoS Pathog.">
        <title>Comparative pathogenomics reveals horizontally acquired novel virulence genes in fungi infecting cereal hosts.</title>
        <authorList>
            <person name="Gardiner D.M."/>
            <person name="McDonald M.C."/>
            <person name="Covarelli L."/>
            <person name="Solomon P.S."/>
            <person name="Rusu A.G."/>
            <person name="Marshall M."/>
            <person name="Kazan K."/>
            <person name="Chakraborty S."/>
            <person name="McDonald B.A."/>
            <person name="Manners J.M."/>
        </authorList>
    </citation>
    <scope>NUCLEOTIDE SEQUENCE [LARGE SCALE GENOMIC DNA]</scope>
    <source>
        <strain evidence="2 3">CS3096</strain>
    </source>
</reference>
<dbReference type="InterPro" id="IPR042188">
    <property type="entry name" value="MmgE/PrpD_sf_2"/>
</dbReference>
<evidence type="ECO:0000313" key="3">
    <source>
        <dbReference type="Proteomes" id="UP000007978"/>
    </source>
</evidence>
<comment type="caution">
    <text evidence="2">The sequence shown here is derived from an EMBL/GenBank/DDBJ whole genome shotgun (WGS) entry which is preliminary data.</text>
</comment>
<dbReference type="KEGG" id="fpu:FPSE_02880"/>
<dbReference type="InterPro" id="IPR045337">
    <property type="entry name" value="MmgE_PrpD_C"/>
</dbReference>
<dbReference type="RefSeq" id="XP_009254274.1">
    <property type="nucleotide sequence ID" value="XM_009255999.1"/>
</dbReference>
<dbReference type="InterPro" id="IPR036148">
    <property type="entry name" value="MmgE/PrpD_sf"/>
</dbReference>
<dbReference type="GO" id="GO:0016829">
    <property type="term" value="F:lyase activity"/>
    <property type="evidence" value="ECO:0007669"/>
    <property type="project" value="InterPro"/>
</dbReference>
<name>K3W244_FUSPC</name>
<keyword evidence="3" id="KW-1185">Reference proteome</keyword>
<dbReference type="GeneID" id="20361499"/>
<dbReference type="Pfam" id="PF19305">
    <property type="entry name" value="MmgE_PrpD_C"/>
    <property type="match status" value="1"/>
</dbReference>
<dbReference type="PANTHER" id="PTHR16943:SF8">
    <property type="entry name" value="2-METHYLCITRATE DEHYDRATASE"/>
    <property type="match status" value="1"/>
</dbReference>
<dbReference type="eggNOG" id="ENOG502QVEB">
    <property type="taxonomic scope" value="Eukaryota"/>
</dbReference>
<gene>
    <name evidence="2" type="ORF">FPSE_02880</name>
</gene>
<dbReference type="Gene3D" id="3.30.1330.120">
    <property type="entry name" value="2-methylcitrate dehydratase PrpD"/>
    <property type="match status" value="1"/>
</dbReference>
<sequence>MLKRCSSSRHQGAGLSLIGSSFGTPNSAWRPSLTVSKLTNLKSSRLDELTSELGTKWQTNNIRIKPYAAMAGTHPSIDCIRRLQEQHPERMKKFDEITKIEILLGEAAFHHGGWKAEIPLTATGAQMSNSFTTALQIVHRKVLMAQFTPNMINDERVWRLVDLTECKLHITDGDSIGCQEVRIEFQDGTALHHAVPNGYGVDPPLSNEDIVGKWRELTKGIVESEVLYKIEEIVLSLEELDDLSTLCDLLGQISKSPLAE</sequence>
<dbReference type="InterPro" id="IPR005656">
    <property type="entry name" value="MmgE_PrpD"/>
</dbReference>